<protein>
    <submittedName>
        <fullName evidence="2">Uncharacterized protein</fullName>
    </submittedName>
</protein>
<evidence type="ECO:0000256" key="1">
    <source>
        <dbReference type="SAM" id="Phobius"/>
    </source>
</evidence>
<dbReference type="OrthoDB" id="9806559at2"/>
<evidence type="ECO:0000313" key="2">
    <source>
        <dbReference type="EMBL" id="MTV38371.1"/>
    </source>
</evidence>
<organism evidence="2 3">
    <name type="scientific">Duganella radicis</name>
    <dbReference type="NCBI Taxonomy" id="551988"/>
    <lineage>
        <taxon>Bacteria</taxon>
        <taxon>Pseudomonadati</taxon>
        <taxon>Pseudomonadota</taxon>
        <taxon>Betaproteobacteria</taxon>
        <taxon>Burkholderiales</taxon>
        <taxon>Oxalobacteraceae</taxon>
        <taxon>Telluria group</taxon>
        <taxon>Duganella</taxon>
    </lineage>
</organism>
<keyword evidence="1" id="KW-0472">Membrane</keyword>
<evidence type="ECO:0000313" key="3">
    <source>
        <dbReference type="Proteomes" id="UP000475582"/>
    </source>
</evidence>
<name>A0A6L6PIJ8_9BURK</name>
<keyword evidence="3" id="KW-1185">Reference proteome</keyword>
<sequence length="89" mass="10352">MILFLTGAIVMASAVIALFFLRFWRSTGQRFFLYFSLSFFVEALHRAYSAWDGASHEDSPYHYLIRLLSYGLILWAVVEKNLRPRSPDS</sequence>
<dbReference type="AlphaFoldDB" id="A0A6L6PIJ8"/>
<dbReference type="EMBL" id="WNKY01000011">
    <property type="protein sequence ID" value="MTV38371.1"/>
    <property type="molecule type" value="Genomic_DNA"/>
</dbReference>
<dbReference type="Pfam" id="PF19447">
    <property type="entry name" value="DUF5985"/>
    <property type="match status" value="1"/>
</dbReference>
<dbReference type="RefSeq" id="WP_155463878.1">
    <property type="nucleotide sequence ID" value="NZ_WNKY01000011.1"/>
</dbReference>
<reference evidence="2 3" key="1">
    <citation type="submission" date="2019-11" db="EMBL/GenBank/DDBJ databases">
        <title>Type strains purchased from KCTC, JCM and DSMZ.</title>
        <authorList>
            <person name="Lu H."/>
        </authorList>
    </citation>
    <scope>NUCLEOTIDE SEQUENCE [LARGE SCALE GENOMIC DNA]</scope>
    <source>
        <strain evidence="2 3">KCTC 22382</strain>
    </source>
</reference>
<comment type="caution">
    <text evidence="2">The sequence shown here is derived from an EMBL/GenBank/DDBJ whole genome shotgun (WGS) entry which is preliminary data.</text>
</comment>
<dbReference type="InterPro" id="IPR046027">
    <property type="entry name" value="DUF5985"/>
</dbReference>
<keyword evidence="1" id="KW-0812">Transmembrane</keyword>
<feature type="transmembrane region" description="Helical" evidence="1">
    <location>
        <begin position="6"/>
        <end position="24"/>
    </location>
</feature>
<dbReference type="Proteomes" id="UP000475582">
    <property type="component" value="Unassembled WGS sequence"/>
</dbReference>
<proteinExistence type="predicted"/>
<accession>A0A6L6PIJ8</accession>
<keyword evidence="1" id="KW-1133">Transmembrane helix</keyword>
<gene>
    <name evidence="2" type="ORF">GM676_12355</name>
</gene>